<dbReference type="EMBL" id="GBXM01018339">
    <property type="protein sequence ID" value="JAH90238.1"/>
    <property type="molecule type" value="Transcribed_RNA"/>
</dbReference>
<protein>
    <submittedName>
        <fullName evidence="1">Uncharacterized protein</fullName>
    </submittedName>
</protein>
<sequence length="56" mass="6258">MSFYHGLIRPAGLLQLNQKTSLVFGSGLRLSRCCHRLIWPTLGLSACHTPQSSIKY</sequence>
<organism evidence="1">
    <name type="scientific">Anguilla anguilla</name>
    <name type="common">European freshwater eel</name>
    <name type="synonym">Muraena anguilla</name>
    <dbReference type="NCBI Taxonomy" id="7936"/>
    <lineage>
        <taxon>Eukaryota</taxon>
        <taxon>Metazoa</taxon>
        <taxon>Chordata</taxon>
        <taxon>Craniata</taxon>
        <taxon>Vertebrata</taxon>
        <taxon>Euteleostomi</taxon>
        <taxon>Actinopterygii</taxon>
        <taxon>Neopterygii</taxon>
        <taxon>Teleostei</taxon>
        <taxon>Anguilliformes</taxon>
        <taxon>Anguillidae</taxon>
        <taxon>Anguilla</taxon>
    </lineage>
</organism>
<name>A0A0E9WLB2_ANGAN</name>
<proteinExistence type="predicted"/>
<evidence type="ECO:0000313" key="1">
    <source>
        <dbReference type="EMBL" id="JAH90238.1"/>
    </source>
</evidence>
<accession>A0A0E9WLB2</accession>
<dbReference type="AlphaFoldDB" id="A0A0E9WLB2"/>
<reference evidence="1" key="2">
    <citation type="journal article" date="2015" name="Fish Shellfish Immunol.">
        <title>Early steps in the European eel (Anguilla anguilla)-Vibrio vulnificus interaction in the gills: Role of the RtxA13 toxin.</title>
        <authorList>
            <person name="Callol A."/>
            <person name="Pajuelo D."/>
            <person name="Ebbesson L."/>
            <person name="Teles M."/>
            <person name="MacKenzie S."/>
            <person name="Amaro C."/>
        </authorList>
    </citation>
    <scope>NUCLEOTIDE SEQUENCE</scope>
</reference>
<reference evidence="1" key="1">
    <citation type="submission" date="2014-11" db="EMBL/GenBank/DDBJ databases">
        <authorList>
            <person name="Amaro Gonzalez C."/>
        </authorList>
    </citation>
    <scope>NUCLEOTIDE SEQUENCE</scope>
</reference>